<keyword evidence="4" id="KW-1185">Reference proteome</keyword>
<evidence type="ECO:0000256" key="1">
    <source>
        <dbReference type="SAM" id="MobiDB-lite"/>
    </source>
</evidence>
<dbReference type="InParanoid" id="D6TLE6"/>
<dbReference type="InterPro" id="IPR000551">
    <property type="entry name" value="MerR-type_HTH_dom"/>
</dbReference>
<dbReference type="OrthoDB" id="5524782at2"/>
<evidence type="ECO:0000259" key="2">
    <source>
        <dbReference type="Pfam" id="PF13411"/>
    </source>
</evidence>
<dbReference type="SUPFAM" id="SSF46955">
    <property type="entry name" value="Putative DNA-binding domain"/>
    <property type="match status" value="1"/>
</dbReference>
<dbReference type="Gene3D" id="1.10.1660.10">
    <property type="match status" value="1"/>
</dbReference>
<name>D6TLE6_KTERA</name>
<evidence type="ECO:0000313" key="4">
    <source>
        <dbReference type="Proteomes" id="UP000004508"/>
    </source>
</evidence>
<evidence type="ECO:0000313" key="3">
    <source>
        <dbReference type="EMBL" id="EFH86596.1"/>
    </source>
</evidence>
<dbReference type="GO" id="GO:0006355">
    <property type="term" value="P:regulation of DNA-templated transcription"/>
    <property type="evidence" value="ECO:0007669"/>
    <property type="project" value="InterPro"/>
</dbReference>
<feature type="region of interest" description="Disordered" evidence="1">
    <location>
        <begin position="62"/>
        <end position="81"/>
    </location>
</feature>
<feature type="domain" description="HTH merR-type" evidence="2">
    <location>
        <begin position="12"/>
        <end position="62"/>
    </location>
</feature>
<dbReference type="RefSeq" id="WP_007911052.1">
    <property type="nucleotide sequence ID" value="NZ_ADVG01000002.1"/>
</dbReference>
<dbReference type="AlphaFoldDB" id="D6TLE6"/>
<comment type="caution">
    <text evidence="3">The sequence shown here is derived from an EMBL/GenBank/DDBJ whole genome shotgun (WGS) entry which is preliminary data.</text>
</comment>
<protein>
    <recommendedName>
        <fullName evidence="2">HTH merR-type domain-containing protein</fullName>
    </recommendedName>
</protein>
<proteinExistence type="predicted"/>
<gene>
    <name evidence="3" type="ORF">Krac_7899</name>
</gene>
<dbReference type="Pfam" id="PF13411">
    <property type="entry name" value="MerR_1"/>
    <property type="match status" value="1"/>
</dbReference>
<organism evidence="3 4">
    <name type="scientific">Ktedonobacter racemifer DSM 44963</name>
    <dbReference type="NCBI Taxonomy" id="485913"/>
    <lineage>
        <taxon>Bacteria</taxon>
        <taxon>Bacillati</taxon>
        <taxon>Chloroflexota</taxon>
        <taxon>Ktedonobacteria</taxon>
        <taxon>Ktedonobacterales</taxon>
        <taxon>Ktedonobacteraceae</taxon>
        <taxon>Ktedonobacter</taxon>
    </lineage>
</organism>
<dbReference type="GO" id="GO:0003677">
    <property type="term" value="F:DNA binding"/>
    <property type="evidence" value="ECO:0007669"/>
    <property type="project" value="InterPro"/>
</dbReference>
<sequence length="81" mass="9379">MSEHIAGQEYLSIDEAAQIIGWNRATVFEWVKELGMEKHKFLRNRKTYLKVSDVERLKEIKEKPWTAGEKRGSSKNADEAA</sequence>
<dbReference type="EMBL" id="ADVG01000002">
    <property type="protein sequence ID" value="EFH86596.1"/>
    <property type="molecule type" value="Genomic_DNA"/>
</dbReference>
<dbReference type="InterPro" id="IPR009061">
    <property type="entry name" value="DNA-bd_dom_put_sf"/>
</dbReference>
<dbReference type="Proteomes" id="UP000004508">
    <property type="component" value="Unassembled WGS sequence"/>
</dbReference>
<dbReference type="STRING" id="485913.Krac_7899"/>
<reference evidence="3 4" key="1">
    <citation type="journal article" date="2011" name="Stand. Genomic Sci.">
        <title>Non-contiguous finished genome sequence and contextual data of the filamentous soil bacterium Ktedonobacter racemifer type strain (SOSP1-21).</title>
        <authorList>
            <person name="Chang Y.J."/>
            <person name="Land M."/>
            <person name="Hauser L."/>
            <person name="Chertkov O."/>
            <person name="Del Rio T.G."/>
            <person name="Nolan M."/>
            <person name="Copeland A."/>
            <person name="Tice H."/>
            <person name="Cheng J.F."/>
            <person name="Lucas S."/>
            <person name="Han C."/>
            <person name="Goodwin L."/>
            <person name="Pitluck S."/>
            <person name="Ivanova N."/>
            <person name="Ovchinikova G."/>
            <person name="Pati A."/>
            <person name="Chen A."/>
            <person name="Palaniappan K."/>
            <person name="Mavromatis K."/>
            <person name="Liolios K."/>
            <person name="Brettin T."/>
            <person name="Fiebig A."/>
            <person name="Rohde M."/>
            <person name="Abt B."/>
            <person name="Goker M."/>
            <person name="Detter J.C."/>
            <person name="Woyke T."/>
            <person name="Bristow J."/>
            <person name="Eisen J.A."/>
            <person name="Markowitz V."/>
            <person name="Hugenholtz P."/>
            <person name="Kyrpides N.C."/>
            <person name="Klenk H.P."/>
            <person name="Lapidus A."/>
        </authorList>
    </citation>
    <scope>NUCLEOTIDE SEQUENCE [LARGE SCALE GENOMIC DNA]</scope>
    <source>
        <strain evidence="4">DSM 44963</strain>
    </source>
</reference>
<accession>D6TLE6</accession>